<protein>
    <submittedName>
        <fullName evidence="2">Uncharacterized protein</fullName>
    </submittedName>
</protein>
<keyword evidence="1" id="KW-1185">Reference proteome</keyword>
<dbReference type="WBParaSite" id="jg11690">
    <property type="protein sequence ID" value="jg11690"/>
    <property type="gene ID" value="jg11690"/>
</dbReference>
<dbReference type="Proteomes" id="UP000887574">
    <property type="component" value="Unplaced"/>
</dbReference>
<name>A0A915CR19_9BILA</name>
<evidence type="ECO:0000313" key="1">
    <source>
        <dbReference type="Proteomes" id="UP000887574"/>
    </source>
</evidence>
<reference evidence="2" key="1">
    <citation type="submission" date="2022-11" db="UniProtKB">
        <authorList>
            <consortium name="WormBaseParasite"/>
        </authorList>
    </citation>
    <scope>IDENTIFICATION</scope>
</reference>
<proteinExistence type="predicted"/>
<organism evidence="1 2">
    <name type="scientific">Ditylenchus dipsaci</name>
    <dbReference type="NCBI Taxonomy" id="166011"/>
    <lineage>
        <taxon>Eukaryota</taxon>
        <taxon>Metazoa</taxon>
        <taxon>Ecdysozoa</taxon>
        <taxon>Nematoda</taxon>
        <taxon>Chromadorea</taxon>
        <taxon>Rhabditida</taxon>
        <taxon>Tylenchina</taxon>
        <taxon>Tylenchomorpha</taxon>
        <taxon>Sphaerularioidea</taxon>
        <taxon>Anguinidae</taxon>
        <taxon>Anguininae</taxon>
        <taxon>Ditylenchus</taxon>
    </lineage>
</organism>
<dbReference type="AlphaFoldDB" id="A0A915CR19"/>
<sequence>MKINTLLVFQEDFGQIHINAVDSNNKILSFASYSDFQQQLANKVQNRVEYLALTNVSITQEFMQCFSSFNPICWSAINRLPGLLHCDYLELNDYSMTDRMPMDDVIKYLYYQSDLSSLRRRTLYVGIAQLGGMSFSQVFNVLAQKMSTDTQPHPFLFGICGDRGQPQQRASNENTLELLMMMKGGRGMEFLRAQRGNYVR</sequence>
<accession>A0A915CR19</accession>
<evidence type="ECO:0000313" key="2">
    <source>
        <dbReference type="WBParaSite" id="jg11690"/>
    </source>
</evidence>